<dbReference type="GeneID" id="5326469"/>
<feature type="binding site" evidence="8">
    <location>
        <position position="99"/>
    </location>
    <ligand>
        <name>NAD(+)</name>
        <dbReference type="ChEBI" id="CHEBI:57540"/>
    </ligand>
</feature>
<evidence type="ECO:0000256" key="4">
    <source>
        <dbReference type="ARBA" id="ARBA00023002"/>
    </source>
</evidence>
<dbReference type="AlphaFoldDB" id="A6UUM3"/>
<gene>
    <name evidence="12" type="ordered locus">Maeo_0610</name>
</gene>
<evidence type="ECO:0000259" key="11">
    <source>
        <dbReference type="Pfam" id="PF02866"/>
    </source>
</evidence>
<dbReference type="Pfam" id="PF00056">
    <property type="entry name" value="Ldh_1_N"/>
    <property type="match status" value="1"/>
</dbReference>
<evidence type="ECO:0000313" key="13">
    <source>
        <dbReference type="Proteomes" id="UP000001106"/>
    </source>
</evidence>
<evidence type="ECO:0000256" key="8">
    <source>
        <dbReference type="PIRSR" id="PIRSR000102-3"/>
    </source>
</evidence>
<feature type="binding site" evidence="7">
    <location>
        <position position="86"/>
    </location>
    <ligand>
        <name>substrate</name>
    </ligand>
</feature>
<name>A6UUM3_META3</name>
<evidence type="ECO:0000256" key="6">
    <source>
        <dbReference type="PIRSR" id="PIRSR000102-1"/>
    </source>
</evidence>
<evidence type="ECO:0000313" key="12">
    <source>
        <dbReference type="EMBL" id="ABR56195.1"/>
    </source>
</evidence>
<dbReference type="STRING" id="419665.Maeo_0610"/>
<dbReference type="Pfam" id="PF02866">
    <property type="entry name" value="Ldh_1_C"/>
    <property type="match status" value="1"/>
</dbReference>
<evidence type="ECO:0000259" key="10">
    <source>
        <dbReference type="Pfam" id="PF00056"/>
    </source>
</evidence>
<dbReference type="Proteomes" id="UP000001106">
    <property type="component" value="Chromosome"/>
</dbReference>
<dbReference type="eggNOG" id="arCOG00246">
    <property type="taxonomic scope" value="Archaea"/>
</dbReference>
<dbReference type="CDD" id="cd05294">
    <property type="entry name" value="LDH-like_MDH_nadp"/>
    <property type="match status" value="1"/>
</dbReference>
<evidence type="ECO:0000256" key="1">
    <source>
        <dbReference type="ARBA" id="ARBA00008104"/>
    </source>
</evidence>
<feature type="active site" description="Proton acceptor" evidence="6">
    <location>
        <position position="178"/>
    </location>
</feature>
<dbReference type="Gene3D" id="3.90.110.10">
    <property type="entry name" value="Lactate dehydrogenase/glycoside hydrolase, family 4, C-terminal"/>
    <property type="match status" value="1"/>
</dbReference>
<dbReference type="Gene3D" id="3.40.50.720">
    <property type="entry name" value="NAD(P)-binding Rossmann-like Domain"/>
    <property type="match status" value="1"/>
</dbReference>
<feature type="domain" description="Lactate/malate dehydrogenase N-terminal" evidence="10">
    <location>
        <begin position="2"/>
        <end position="145"/>
    </location>
</feature>
<dbReference type="OrthoDB" id="2596at2157"/>
<dbReference type="PANTHER" id="PTHR43128">
    <property type="entry name" value="L-2-HYDROXYCARBOXYLATE DEHYDROGENASE (NAD(P)(+))"/>
    <property type="match status" value="1"/>
</dbReference>
<dbReference type="GO" id="GO:0004459">
    <property type="term" value="F:L-lactate dehydrogenase (NAD+) activity"/>
    <property type="evidence" value="ECO:0007669"/>
    <property type="project" value="UniProtKB-EC"/>
</dbReference>
<dbReference type="GO" id="GO:0006099">
    <property type="term" value="P:tricarboxylic acid cycle"/>
    <property type="evidence" value="ECO:0007669"/>
    <property type="project" value="UniProtKB-KW"/>
</dbReference>
<dbReference type="HOGENOM" id="CLU_045401_2_2_2"/>
<dbReference type="RefSeq" id="WP_011973327.1">
    <property type="nucleotide sequence ID" value="NC_009635.1"/>
</dbReference>
<feature type="binding site" evidence="7">
    <location>
        <position position="123"/>
    </location>
    <ligand>
        <name>substrate</name>
    </ligand>
</feature>
<dbReference type="InterPro" id="IPR001557">
    <property type="entry name" value="L-lactate/malate_DH"/>
</dbReference>
<keyword evidence="13" id="KW-1185">Reference proteome</keyword>
<dbReference type="PIRSF" id="PIRSF000102">
    <property type="entry name" value="Lac_mal_DH"/>
    <property type="match status" value="1"/>
</dbReference>
<feature type="binding site" evidence="7">
    <location>
        <position position="92"/>
    </location>
    <ligand>
        <name>substrate</name>
    </ligand>
</feature>
<keyword evidence="5 8" id="KW-0520">NAD</keyword>
<dbReference type="InterPro" id="IPR036291">
    <property type="entry name" value="NAD(P)-bd_dom_sf"/>
</dbReference>
<comment type="similarity">
    <text evidence="1 9">Belongs to the LDH/MDH superfamily.</text>
</comment>
<evidence type="ECO:0000256" key="3">
    <source>
        <dbReference type="ARBA" id="ARBA00022857"/>
    </source>
</evidence>
<keyword evidence="3" id="KW-0521">NADP</keyword>
<keyword evidence="2" id="KW-0816">Tricarboxylic acid cycle</keyword>
<sequence>MEISIIGASGKIGTAISVLLAKEKYVRHINLISREKSLDKLKGLKLDIYDAIAAEELDVEISVHDEKDLSVVCNSKITIIPAGAPRTGDMTRLDLAKKNAGIVKRYAKDIGKTCDTKLFMITNPVDVMTHKALIESGYDKSQVFGLGTHLDSMRFKVAIAKYFNAHIGDVRTRIIGEHGDSMVPLISSTAIGGIPITRLPEYKDFPYNEVVDFVKNGGKRIIQLKGGSEYGPASAVLNVVRCIANDNKKYLTLSTYLDGELDGIKDVCIGVPVVIGKKGIERIVPIELDEKEFNDFKKSVEIVKRYWNEVKGI</sequence>
<dbReference type="SUPFAM" id="SSF51735">
    <property type="entry name" value="NAD(P)-binding Rossmann-fold domains"/>
    <property type="match status" value="1"/>
</dbReference>
<dbReference type="EC" id="1.1.1.27" evidence="12"/>
<dbReference type="EMBL" id="CP000743">
    <property type="protein sequence ID" value="ABR56195.1"/>
    <property type="molecule type" value="Genomic_DNA"/>
</dbReference>
<feature type="domain" description="Lactate/malate dehydrogenase C-terminal" evidence="11">
    <location>
        <begin position="148"/>
        <end position="309"/>
    </location>
</feature>
<dbReference type="GO" id="GO:0006089">
    <property type="term" value="P:lactate metabolic process"/>
    <property type="evidence" value="ECO:0007669"/>
    <property type="project" value="TreeGrafter"/>
</dbReference>
<feature type="binding site" evidence="7">
    <location>
        <position position="154"/>
    </location>
    <ligand>
        <name>substrate</name>
    </ligand>
</feature>
<dbReference type="NCBIfam" id="NF004863">
    <property type="entry name" value="PRK06223.1"/>
    <property type="match status" value="1"/>
</dbReference>
<accession>A6UUM3</accession>
<dbReference type="InterPro" id="IPR001236">
    <property type="entry name" value="Lactate/malate_DH_N"/>
</dbReference>
<feature type="binding site" evidence="8">
    <location>
        <begin position="7"/>
        <end position="13"/>
    </location>
    <ligand>
        <name>NAD(+)</name>
        <dbReference type="ChEBI" id="CHEBI:57540"/>
    </ligand>
</feature>
<evidence type="ECO:0000256" key="5">
    <source>
        <dbReference type="ARBA" id="ARBA00023027"/>
    </source>
</evidence>
<dbReference type="KEGG" id="mae:Maeo_0610"/>
<dbReference type="InterPro" id="IPR015955">
    <property type="entry name" value="Lactate_DH/Glyco_Ohase_4_C"/>
</dbReference>
<proteinExistence type="inferred from homology"/>
<dbReference type="SUPFAM" id="SSF56327">
    <property type="entry name" value="LDH C-terminal domain-like"/>
    <property type="match status" value="1"/>
</dbReference>
<dbReference type="InterPro" id="IPR018177">
    <property type="entry name" value="L-lactate_DH_AS"/>
</dbReference>
<evidence type="ECO:0000256" key="7">
    <source>
        <dbReference type="PIRSR" id="PIRSR000102-2"/>
    </source>
</evidence>
<organism evidence="12 13">
    <name type="scientific">Methanococcus aeolicus (strain ATCC BAA-1280 / DSM 17508 / OCM 812 / Nankai-3)</name>
    <dbReference type="NCBI Taxonomy" id="419665"/>
    <lineage>
        <taxon>Archaea</taxon>
        <taxon>Methanobacteriati</taxon>
        <taxon>Methanobacteriota</taxon>
        <taxon>Methanomada group</taxon>
        <taxon>Methanococci</taxon>
        <taxon>Methanococcales</taxon>
        <taxon>Methanococcaceae</taxon>
        <taxon>Methanococcus</taxon>
    </lineage>
</organism>
<dbReference type="PANTHER" id="PTHR43128:SF16">
    <property type="entry name" value="L-LACTATE DEHYDROGENASE"/>
    <property type="match status" value="1"/>
</dbReference>
<reference evidence="12" key="1">
    <citation type="submission" date="2007-06" db="EMBL/GenBank/DDBJ databases">
        <title>Complete sequence of Methanococcus aeolicus Nankai-3.</title>
        <authorList>
            <consortium name="US DOE Joint Genome Institute"/>
            <person name="Copeland A."/>
            <person name="Lucas S."/>
            <person name="Lapidus A."/>
            <person name="Barry K."/>
            <person name="Glavina del Rio T."/>
            <person name="Dalin E."/>
            <person name="Tice H."/>
            <person name="Pitluck S."/>
            <person name="Chain P."/>
            <person name="Malfatti S."/>
            <person name="Shin M."/>
            <person name="Vergez L."/>
            <person name="Schmutz J."/>
            <person name="Larimer F."/>
            <person name="Land M."/>
            <person name="Hauser L."/>
            <person name="Kyrpides N."/>
            <person name="Lykidis A."/>
            <person name="Sieprawska-Lupa M."/>
            <person name="Whitman W.B."/>
            <person name="Richardson P."/>
        </authorList>
    </citation>
    <scope>NUCLEOTIDE SEQUENCE [LARGE SCALE GENOMIC DNA]</scope>
    <source>
        <strain evidence="12">Nankai-3</strain>
    </source>
</reference>
<evidence type="ECO:0000256" key="2">
    <source>
        <dbReference type="ARBA" id="ARBA00022532"/>
    </source>
</evidence>
<dbReference type="InterPro" id="IPR022383">
    <property type="entry name" value="Lactate/malate_DH_C"/>
</dbReference>
<dbReference type="SMR" id="A6UUM3"/>
<keyword evidence="4 9" id="KW-0560">Oxidoreductase</keyword>
<dbReference type="PROSITE" id="PS00064">
    <property type="entry name" value="L_LDH"/>
    <property type="match status" value="1"/>
</dbReference>
<evidence type="ECO:0000256" key="9">
    <source>
        <dbReference type="RuleBase" id="RU003369"/>
    </source>
</evidence>
<protein>
    <submittedName>
        <fullName evidence="12">L-lactate dehydrogenase</fullName>
        <ecNumber evidence="12">1.1.1.27</ecNumber>
    </submittedName>
</protein>
<feature type="binding site" evidence="8">
    <location>
        <begin position="121"/>
        <end position="123"/>
    </location>
    <ligand>
        <name>NAD(+)</name>
        <dbReference type="ChEBI" id="CHEBI:57540"/>
    </ligand>
</feature>
<dbReference type="PRINTS" id="PR00086">
    <property type="entry name" value="LLDHDRGNASE"/>
</dbReference>